<dbReference type="EMBL" id="LSNE01000020">
    <property type="protein sequence ID" value="KXI26790.1"/>
    <property type="molecule type" value="Genomic_DNA"/>
</dbReference>
<accession>A0A148KKI3</accession>
<dbReference type="InterPro" id="IPR011010">
    <property type="entry name" value="DNA_brk_join_enz"/>
</dbReference>
<feature type="domain" description="Tyr recombinase" evidence="6">
    <location>
        <begin position="234"/>
        <end position="408"/>
    </location>
</feature>
<dbReference type="InterPro" id="IPR010998">
    <property type="entry name" value="Integrase_recombinase_N"/>
</dbReference>
<dbReference type="PROSITE" id="PS51900">
    <property type="entry name" value="CB"/>
    <property type="match status" value="1"/>
</dbReference>
<evidence type="ECO:0000256" key="4">
    <source>
        <dbReference type="ARBA" id="ARBA00023172"/>
    </source>
</evidence>
<feature type="domain" description="Core-binding (CB)" evidence="7">
    <location>
        <begin position="106"/>
        <end position="183"/>
    </location>
</feature>
<gene>
    <name evidence="8" type="ORF">AX660_03200</name>
</gene>
<dbReference type="OrthoDB" id="9795573at2"/>
<dbReference type="PANTHER" id="PTHR30629">
    <property type="entry name" value="PROPHAGE INTEGRASE"/>
    <property type="match status" value="1"/>
</dbReference>
<keyword evidence="9" id="KW-1185">Reference proteome</keyword>
<dbReference type="CDD" id="cd00796">
    <property type="entry name" value="INT_Rci_Hp1_C"/>
    <property type="match status" value="1"/>
</dbReference>
<evidence type="ECO:0000259" key="6">
    <source>
        <dbReference type="PROSITE" id="PS51898"/>
    </source>
</evidence>
<proteinExistence type="inferred from homology"/>
<protein>
    <submittedName>
        <fullName evidence="8">Integrase</fullName>
    </submittedName>
</protein>
<dbReference type="InterPro" id="IPR044068">
    <property type="entry name" value="CB"/>
</dbReference>
<evidence type="ECO:0000256" key="2">
    <source>
        <dbReference type="ARBA" id="ARBA00022908"/>
    </source>
</evidence>
<comment type="similarity">
    <text evidence="1">Belongs to the 'phage' integrase family.</text>
</comment>
<dbReference type="Gene3D" id="1.10.150.130">
    <property type="match status" value="1"/>
</dbReference>
<keyword evidence="3 5" id="KW-0238">DNA-binding</keyword>
<dbReference type="InterPro" id="IPR050808">
    <property type="entry name" value="Phage_Integrase"/>
</dbReference>
<dbReference type="Proteomes" id="UP000070299">
    <property type="component" value="Unassembled WGS sequence"/>
</dbReference>
<dbReference type="GO" id="GO:0015074">
    <property type="term" value="P:DNA integration"/>
    <property type="evidence" value="ECO:0007669"/>
    <property type="project" value="UniProtKB-KW"/>
</dbReference>
<keyword evidence="2" id="KW-0229">DNA integration</keyword>
<evidence type="ECO:0000313" key="9">
    <source>
        <dbReference type="Proteomes" id="UP000070299"/>
    </source>
</evidence>
<comment type="caution">
    <text evidence="8">The sequence shown here is derived from an EMBL/GenBank/DDBJ whole genome shotgun (WGS) entry which is preliminary data.</text>
</comment>
<dbReference type="STRING" id="1799789.AX660_03200"/>
<evidence type="ECO:0000256" key="5">
    <source>
        <dbReference type="PROSITE-ProRule" id="PRU01248"/>
    </source>
</evidence>
<dbReference type="InterPro" id="IPR025166">
    <property type="entry name" value="Integrase_DNA_bind_dom"/>
</dbReference>
<dbReference type="PROSITE" id="PS51898">
    <property type="entry name" value="TYR_RECOMBINASE"/>
    <property type="match status" value="1"/>
</dbReference>
<sequence>MPVKAKISNSTVKTLKPSDKRLNDTDISGFHARITDNGKIKYYLFYRLNGKQVNYLLGADGQITPAQARDLAKDKIAEVTKGIDVQAVKKDAKEQVKLSKLSTLLAFVDQKYAPWLTTRNPKTAKQAIHNLKVAFPNFLNLQLSAITAWEVEKWRSDKKAADLKPASINRRLNTLKGCLSRAVEWEIIDGHDLNKVKALKVDNSKVRYLDKGEELRLREALRARDAKIKEQRNSANKFREERNYEQLHDLSINTFADYLEPIVLLAMNTGMRRGEILSLEWQNVDLTNRNLTIISDNAKSGKTRHIPLNTEAFQTLNNWKLDSGSLGALFKGQNGKPLLEIRKSWETVLDMAKIENFRFHDLRHHFASRLVMASVDLNTVRELLGHSDLTMTLRYAHLAPEHKAAAVNLIG</sequence>
<dbReference type="GO" id="GO:0003677">
    <property type="term" value="F:DNA binding"/>
    <property type="evidence" value="ECO:0007669"/>
    <property type="project" value="UniProtKB-UniRule"/>
</dbReference>
<keyword evidence="4" id="KW-0233">DNA recombination</keyword>
<evidence type="ECO:0000256" key="3">
    <source>
        <dbReference type="ARBA" id="ARBA00023125"/>
    </source>
</evidence>
<dbReference type="Pfam" id="PF00589">
    <property type="entry name" value="Phage_integrase"/>
    <property type="match status" value="1"/>
</dbReference>
<dbReference type="Gene3D" id="3.30.160.390">
    <property type="entry name" value="Integrase, DNA-binding domain"/>
    <property type="match status" value="1"/>
</dbReference>
<dbReference type="GO" id="GO:0006310">
    <property type="term" value="P:DNA recombination"/>
    <property type="evidence" value="ECO:0007669"/>
    <property type="project" value="UniProtKB-KW"/>
</dbReference>
<dbReference type="SUPFAM" id="SSF56349">
    <property type="entry name" value="DNA breaking-rejoining enzymes"/>
    <property type="match status" value="1"/>
</dbReference>
<dbReference type="PANTHER" id="PTHR30629:SF2">
    <property type="entry name" value="PROPHAGE INTEGRASE INTS-RELATED"/>
    <property type="match status" value="1"/>
</dbReference>
<dbReference type="InterPro" id="IPR002104">
    <property type="entry name" value="Integrase_catalytic"/>
</dbReference>
<organism evidence="8 9">
    <name type="scientific">Paraglaciecola hydrolytica</name>
    <dbReference type="NCBI Taxonomy" id="1799789"/>
    <lineage>
        <taxon>Bacteria</taxon>
        <taxon>Pseudomonadati</taxon>
        <taxon>Pseudomonadota</taxon>
        <taxon>Gammaproteobacteria</taxon>
        <taxon>Alteromonadales</taxon>
        <taxon>Alteromonadaceae</taxon>
        <taxon>Paraglaciecola</taxon>
    </lineage>
</organism>
<reference evidence="9" key="1">
    <citation type="submission" date="2016-02" db="EMBL/GenBank/DDBJ databases">
        <authorList>
            <person name="Schultz-Johansen M."/>
            <person name="Glaring M.A."/>
            <person name="Bech P.K."/>
            <person name="Stougaard P."/>
        </authorList>
    </citation>
    <scope>NUCLEOTIDE SEQUENCE [LARGE SCALE GENOMIC DNA]</scope>
    <source>
        <strain evidence="9">S66</strain>
    </source>
</reference>
<name>A0A148KKI3_9ALTE</name>
<evidence type="ECO:0000256" key="1">
    <source>
        <dbReference type="ARBA" id="ARBA00008857"/>
    </source>
</evidence>
<evidence type="ECO:0000313" key="8">
    <source>
        <dbReference type="EMBL" id="KXI26790.1"/>
    </source>
</evidence>
<dbReference type="Pfam" id="PF13356">
    <property type="entry name" value="Arm-DNA-bind_3"/>
    <property type="match status" value="1"/>
</dbReference>
<dbReference type="RefSeq" id="WP_068382242.1">
    <property type="nucleotide sequence ID" value="NZ_LSNE01000020.1"/>
</dbReference>
<dbReference type="Gene3D" id="1.10.443.10">
    <property type="entry name" value="Intergrase catalytic core"/>
    <property type="match status" value="1"/>
</dbReference>
<dbReference type="InterPro" id="IPR038488">
    <property type="entry name" value="Integrase_DNA-bd_sf"/>
</dbReference>
<dbReference type="InterPro" id="IPR013762">
    <property type="entry name" value="Integrase-like_cat_sf"/>
</dbReference>
<evidence type="ECO:0000259" key="7">
    <source>
        <dbReference type="PROSITE" id="PS51900"/>
    </source>
</evidence>
<dbReference type="AlphaFoldDB" id="A0A148KKI3"/>